<organism evidence="2 3">
    <name type="scientific">Deinococcus ruber</name>
    <dbReference type="NCBI Taxonomy" id="1848197"/>
    <lineage>
        <taxon>Bacteria</taxon>
        <taxon>Thermotogati</taxon>
        <taxon>Deinococcota</taxon>
        <taxon>Deinococci</taxon>
        <taxon>Deinococcales</taxon>
        <taxon>Deinococcaceae</taxon>
        <taxon>Deinococcus</taxon>
    </lineage>
</organism>
<sequence length="155" mass="17093">MTDRSTIVLLRTRTFSPVLSLLSYLLAGTFFGVVLVKSEAASWYRIQEMFRFQSVHMYGLIGSAVLTGMLITWLLRKVQARALTGQTIHVQAKDPGLPRYILGGLTFGLGWGLAGVCPGPIFTLLGSGVWTMLIVLLFALVGTWLYGVLRDHLPH</sequence>
<dbReference type="Pfam" id="PF20398">
    <property type="entry name" value="DUF6691"/>
    <property type="match status" value="1"/>
</dbReference>
<dbReference type="Proteomes" id="UP000603865">
    <property type="component" value="Unassembled WGS sequence"/>
</dbReference>
<accession>A0A918C7B6</accession>
<reference evidence="2" key="1">
    <citation type="journal article" date="2014" name="Int. J. Syst. Evol. Microbiol.">
        <title>Complete genome sequence of Corynebacterium casei LMG S-19264T (=DSM 44701T), isolated from a smear-ripened cheese.</title>
        <authorList>
            <consortium name="US DOE Joint Genome Institute (JGI-PGF)"/>
            <person name="Walter F."/>
            <person name="Albersmeier A."/>
            <person name="Kalinowski J."/>
            <person name="Ruckert C."/>
        </authorList>
    </citation>
    <scope>NUCLEOTIDE SEQUENCE</scope>
    <source>
        <strain evidence="2">JCM 31311</strain>
    </source>
</reference>
<evidence type="ECO:0000256" key="1">
    <source>
        <dbReference type="SAM" id="Phobius"/>
    </source>
</evidence>
<name>A0A918C7B6_9DEIO</name>
<keyword evidence="1" id="KW-0472">Membrane</keyword>
<dbReference type="AlphaFoldDB" id="A0A918C7B6"/>
<reference evidence="2" key="2">
    <citation type="submission" date="2020-09" db="EMBL/GenBank/DDBJ databases">
        <authorList>
            <person name="Sun Q."/>
            <person name="Ohkuma M."/>
        </authorList>
    </citation>
    <scope>NUCLEOTIDE SEQUENCE</scope>
    <source>
        <strain evidence="2">JCM 31311</strain>
    </source>
</reference>
<comment type="caution">
    <text evidence="2">The sequence shown here is derived from an EMBL/GenBank/DDBJ whole genome shotgun (WGS) entry which is preliminary data.</text>
</comment>
<keyword evidence="1" id="KW-0812">Transmembrane</keyword>
<dbReference type="InterPro" id="IPR046513">
    <property type="entry name" value="DUF6691"/>
</dbReference>
<evidence type="ECO:0000313" key="3">
    <source>
        <dbReference type="Proteomes" id="UP000603865"/>
    </source>
</evidence>
<protein>
    <submittedName>
        <fullName evidence="2">Transporter</fullName>
    </submittedName>
</protein>
<feature type="transmembrane region" description="Helical" evidence="1">
    <location>
        <begin position="55"/>
        <end position="75"/>
    </location>
</feature>
<evidence type="ECO:0000313" key="2">
    <source>
        <dbReference type="EMBL" id="GGR09514.1"/>
    </source>
</evidence>
<feature type="transmembrane region" description="Helical" evidence="1">
    <location>
        <begin position="100"/>
        <end position="122"/>
    </location>
</feature>
<dbReference type="EMBL" id="BMQL01000011">
    <property type="protein sequence ID" value="GGR09514.1"/>
    <property type="molecule type" value="Genomic_DNA"/>
</dbReference>
<feature type="transmembrane region" description="Helical" evidence="1">
    <location>
        <begin position="14"/>
        <end position="35"/>
    </location>
</feature>
<feature type="transmembrane region" description="Helical" evidence="1">
    <location>
        <begin position="128"/>
        <end position="149"/>
    </location>
</feature>
<dbReference type="RefSeq" id="WP_229776032.1">
    <property type="nucleotide sequence ID" value="NZ_BMQL01000011.1"/>
</dbReference>
<keyword evidence="1" id="KW-1133">Transmembrane helix</keyword>
<proteinExistence type="predicted"/>
<keyword evidence="3" id="KW-1185">Reference proteome</keyword>
<gene>
    <name evidence="2" type="ORF">GCM10008957_22810</name>
</gene>